<evidence type="ECO:0000313" key="6">
    <source>
        <dbReference type="EMBL" id="TMP37583.1"/>
    </source>
</evidence>
<reference evidence="7" key="2">
    <citation type="submission" date="2019-06" db="EMBL/GenBank/DDBJ databases">
        <title>Co-occurence of chitin degradation, pigmentation and bioactivity in marine Pseudoalteromonas.</title>
        <authorList>
            <person name="Sonnenschein E.C."/>
            <person name="Bech P.K."/>
        </authorList>
    </citation>
    <scope>NUCLEOTIDE SEQUENCE [LARGE SCALE GENOMIC DNA]</scope>
    <source>
        <strain evidence="7">S2599</strain>
    </source>
</reference>
<dbReference type="SUPFAM" id="SSF46785">
    <property type="entry name" value="Winged helix' DNA-binding domain"/>
    <property type="match status" value="1"/>
</dbReference>
<keyword evidence="2" id="KW-0805">Transcription regulation</keyword>
<dbReference type="InterPro" id="IPR050389">
    <property type="entry name" value="LysR-type_TF"/>
</dbReference>
<dbReference type="SUPFAM" id="SSF53850">
    <property type="entry name" value="Periplasmic binding protein-like II"/>
    <property type="match status" value="1"/>
</dbReference>
<keyword evidence="4" id="KW-0804">Transcription</keyword>
<organism evidence="6 7">
    <name type="scientific">Pseudoalteromonas rubra</name>
    <dbReference type="NCBI Taxonomy" id="43658"/>
    <lineage>
        <taxon>Bacteria</taxon>
        <taxon>Pseudomonadati</taxon>
        <taxon>Pseudomonadota</taxon>
        <taxon>Gammaproteobacteria</taxon>
        <taxon>Alteromonadales</taxon>
        <taxon>Pseudoalteromonadaceae</taxon>
        <taxon>Pseudoalteromonas</taxon>
    </lineage>
</organism>
<comment type="caution">
    <text evidence="6">The sequence shown here is derived from an EMBL/GenBank/DDBJ whole genome shotgun (WGS) entry which is preliminary data.</text>
</comment>
<evidence type="ECO:0000256" key="1">
    <source>
        <dbReference type="ARBA" id="ARBA00009437"/>
    </source>
</evidence>
<evidence type="ECO:0000256" key="4">
    <source>
        <dbReference type="ARBA" id="ARBA00023163"/>
    </source>
</evidence>
<evidence type="ECO:0000256" key="3">
    <source>
        <dbReference type="ARBA" id="ARBA00023125"/>
    </source>
</evidence>
<evidence type="ECO:0000313" key="7">
    <source>
        <dbReference type="Proteomes" id="UP000306719"/>
    </source>
</evidence>
<comment type="similarity">
    <text evidence="1">Belongs to the LysR transcriptional regulatory family.</text>
</comment>
<dbReference type="PANTHER" id="PTHR30118">
    <property type="entry name" value="HTH-TYPE TRANSCRIPTIONAL REGULATOR LEUO-RELATED"/>
    <property type="match status" value="1"/>
</dbReference>
<dbReference type="Gene3D" id="3.40.190.10">
    <property type="entry name" value="Periplasmic binding protein-like II"/>
    <property type="match status" value="2"/>
</dbReference>
<sequence>MSFNDVPWRQIDLNLLVAFAYLYRCRSVSQAAEQNCVSQSAMSHSLARLRRLFDDELFERKGHVMEPTEYAHQIAPALEQLLDTLSETLLNKAQFVPQKYDGVCRIGLTDYAELNFAPVIYDRIRAEAPKAQISFVNVNRSNYITLTEKEKLDLVIGSMTEPDDSFDNLILYTERHVCLVDPAQFATQMPLDLAAFAETEHALVSPDGRLTTQVDQLLARAGLTRRVTVASRNFLTIQRLLRQRRLVAIVPLKMAQLACEDAGLRYFDPPLPVPDFDIAMLWLKKRQLDDKSVWLRGLIGNALTEPTVDDDTEK</sequence>
<accession>A0A5S3X0S0</accession>
<protein>
    <submittedName>
        <fullName evidence="6">LysR family transcriptional regulator</fullName>
    </submittedName>
</protein>
<dbReference type="Pfam" id="PF03466">
    <property type="entry name" value="LysR_substrate"/>
    <property type="match status" value="1"/>
</dbReference>
<dbReference type="EMBL" id="PNCJ01000014">
    <property type="protein sequence ID" value="TMP37583.1"/>
    <property type="molecule type" value="Genomic_DNA"/>
</dbReference>
<evidence type="ECO:0000259" key="5">
    <source>
        <dbReference type="PROSITE" id="PS50931"/>
    </source>
</evidence>
<dbReference type="InterPro" id="IPR036388">
    <property type="entry name" value="WH-like_DNA-bd_sf"/>
</dbReference>
<dbReference type="Pfam" id="PF00126">
    <property type="entry name" value="HTH_1"/>
    <property type="match status" value="1"/>
</dbReference>
<gene>
    <name evidence="6" type="ORF">CWB98_10430</name>
</gene>
<feature type="domain" description="HTH lysR-type" evidence="5">
    <location>
        <begin position="11"/>
        <end position="68"/>
    </location>
</feature>
<dbReference type="InterPro" id="IPR005119">
    <property type="entry name" value="LysR_subst-bd"/>
</dbReference>
<dbReference type="GO" id="GO:0003700">
    <property type="term" value="F:DNA-binding transcription factor activity"/>
    <property type="evidence" value="ECO:0007669"/>
    <property type="project" value="InterPro"/>
</dbReference>
<dbReference type="InterPro" id="IPR000847">
    <property type="entry name" value="LysR_HTH_N"/>
</dbReference>
<dbReference type="Gene3D" id="1.10.10.10">
    <property type="entry name" value="Winged helix-like DNA-binding domain superfamily/Winged helix DNA-binding domain"/>
    <property type="match status" value="1"/>
</dbReference>
<dbReference type="PANTHER" id="PTHR30118:SF15">
    <property type="entry name" value="TRANSCRIPTIONAL REGULATORY PROTEIN"/>
    <property type="match status" value="1"/>
</dbReference>
<reference evidence="6 7" key="1">
    <citation type="submission" date="2018-01" db="EMBL/GenBank/DDBJ databases">
        <authorList>
            <person name="Paulsen S."/>
            <person name="Gram L.K."/>
        </authorList>
    </citation>
    <scope>NUCLEOTIDE SEQUENCE [LARGE SCALE GENOMIC DNA]</scope>
    <source>
        <strain evidence="6 7">S2599</strain>
    </source>
</reference>
<dbReference type="OrthoDB" id="6621790at2"/>
<proteinExistence type="inferred from homology"/>
<evidence type="ECO:0000256" key="2">
    <source>
        <dbReference type="ARBA" id="ARBA00023015"/>
    </source>
</evidence>
<dbReference type="GO" id="GO:0003677">
    <property type="term" value="F:DNA binding"/>
    <property type="evidence" value="ECO:0007669"/>
    <property type="project" value="UniProtKB-KW"/>
</dbReference>
<keyword evidence="3" id="KW-0238">DNA-binding</keyword>
<dbReference type="Proteomes" id="UP000306719">
    <property type="component" value="Unassembled WGS sequence"/>
</dbReference>
<name>A0A5S3X0S0_9GAMM</name>
<dbReference type="AlphaFoldDB" id="A0A5S3X0S0"/>
<dbReference type="RefSeq" id="WP_138544791.1">
    <property type="nucleotide sequence ID" value="NZ_PNCJ01000014.1"/>
</dbReference>
<dbReference type="PROSITE" id="PS50931">
    <property type="entry name" value="HTH_LYSR"/>
    <property type="match status" value="1"/>
</dbReference>
<dbReference type="InterPro" id="IPR036390">
    <property type="entry name" value="WH_DNA-bd_sf"/>
</dbReference>